<reference evidence="2 3" key="1">
    <citation type="submission" date="2024-05" db="EMBL/GenBank/DDBJ databases">
        <title>Culex pipiens pipiens assembly and annotation.</title>
        <authorList>
            <person name="Alout H."/>
            <person name="Durand T."/>
        </authorList>
    </citation>
    <scope>NUCLEOTIDE SEQUENCE [LARGE SCALE GENOMIC DNA]</scope>
    <source>
        <strain evidence="2">HA-2024</strain>
        <tissue evidence="2">Whole body</tissue>
    </source>
</reference>
<proteinExistence type="predicted"/>
<evidence type="ECO:0000313" key="3">
    <source>
        <dbReference type="Proteomes" id="UP001562425"/>
    </source>
</evidence>
<evidence type="ECO:0000256" key="1">
    <source>
        <dbReference type="SAM" id="MobiDB-lite"/>
    </source>
</evidence>
<gene>
    <name evidence="2" type="ORF">pipiens_016186</name>
</gene>
<keyword evidence="3" id="KW-1185">Reference proteome</keyword>
<feature type="compositionally biased region" description="Basic and acidic residues" evidence="1">
    <location>
        <begin position="147"/>
        <end position="159"/>
    </location>
</feature>
<comment type="caution">
    <text evidence="2">The sequence shown here is derived from an EMBL/GenBank/DDBJ whole genome shotgun (WGS) entry which is preliminary data.</text>
</comment>
<dbReference type="AlphaFoldDB" id="A0ABD1CMC7"/>
<name>A0ABD1CMC7_CULPP</name>
<dbReference type="Proteomes" id="UP001562425">
    <property type="component" value="Unassembled WGS sequence"/>
</dbReference>
<dbReference type="EMBL" id="JBEHCU010010894">
    <property type="protein sequence ID" value="KAL1377554.1"/>
    <property type="molecule type" value="Genomic_DNA"/>
</dbReference>
<feature type="region of interest" description="Disordered" evidence="1">
    <location>
        <begin position="147"/>
        <end position="173"/>
    </location>
</feature>
<evidence type="ECO:0000313" key="2">
    <source>
        <dbReference type="EMBL" id="KAL1377554.1"/>
    </source>
</evidence>
<sequence>MRHIQDHETTPIDLSWPKAAQLLKIFRPHVLPQFNSYKIDSISTDMETLLQQFSPRQLSSGSVVHVYDLRVCDVRQRVCGQVWCGERFARAGRRLGREGRPENSAVETERHVSARFLGHHQRTNRAQERHTLAWTNASVLRIGLSHAEDRQQQTKDHHSPTATRRQRTEGRIPQNSTKAHFKQGFNWRVHEELGIRYCPAGLQLAGARRTAESGTAQQGFNWRANEGVRNQVLPSRASTGGRTKDCGIRYCPAGLQLAGERRSAESGTAQQGFNWLAHEGHRSPTLYERCVERAAFEEPRCCSVGMRGAVRRTSGAAKKKTRT</sequence>
<accession>A0ABD1CMC7</accession>
<organism evidence="2 3">
    <name type="scientific">Culex pipiens pipiens</name>
    <name type="common">Northern house mosquito</name>
    <dbReference type="NCBI Taxonomy" id="38569"/>
    <lineage>
        <taxon>Eukaryota</taxon>
        <taxon>Metazoa</taxon>
        <taxon>Ecdysozoa</taxon>
        <taxon>Arthropoda</taxon>
        <taxon>Hexapoda</taxon>
        <taxon>Insecta</taxon>
        <taxon>Pterygota</taxon>
        <taxon>Neoptera</taxon>
        <taxon>Endopterygota</taxon>
        <taxon>Diptera</taxon>
        <taxon>Nematocera</taxon>
        <taxon>Culicoidea</taxon>
        <taxon>Culicidae</taxon>
        <taxon>Culicinae</taxon>
        <taxon>Culicini</taxon>
        <taxon>Culex</taxon>
        <taxon>Culex</taxon>
    </lineage>
</organism>
<protein>
    <submittedName>
        <fullName evidence="2">Uncharacterized protein</fullName>
    </submittedName>
</protein>